<proteinExistence type="predicted"/>
<comment type="caution">
    <text evidence="1">The sequence shown here is derived from an EMBL/GenBank/DDBJ whole genome shotgun (WGS) entry which is preliminary data.</text>
</comment>
<protein>
    <submittedName>
        <fullName evidence="1">Uncharacterized protein</fullName>
    </submittedName>
</protein>
<dbReference type="EMBL" id="RRYP01022909">
    <property type="protein sequence ID" value="TNV72321.1"/>
    <property type="molecule type" value="Genomic_DNA"/>
</dbReference>
<evidence type="ECO:0000313" key="2">
    <source>
        <dbReference type="Proteomes" id="UP000785679"/>
    </source>
</evidence>
<keyword evidence="2" id="KW-1185">Reference proteome</keyword>
<sequence length="67" mass="7619">MLLTVPRFTKDSYFSLGGMTDSLFTLIAIQELGLNLVESFCLTVMHQESISFILPFCDYLPFSFLES</sequence>
<evidence type="ECO:0000313" key="1">
    <source>
        <dbReference type="EMBL" id="TNV72321.1"/>
    </source>
</evidence>
<dbReference type="AlphaFoldDB" id="A0A8J8SVZ0"/>
<organism evidence="1 2">
    <name type="scientific">Halteria grandinella</name>
    <dbReference type="NCBI Taxonomy" id="5974"/>
    <lineage>
        <taxon>Eukaryota</taxon>
        <taxon>Sar</taxon>
        <taxon>Alveolata</taxon>
        <taxon>Ciliophora</taxon>
        <taxon>Intramacronucleata</taxon>
        <taxon>Spirotrichea</taxon>
        <taxon>Stichotrichia</taxon>
        <taxon>Sporadotrichida</taxon>
        <taxon>Halteriidae</taxon>
        <taxon>Halteria</taxon>
    </lineage>
</organism>
<accession>A0A8J8SVZ0</accession>
<gene>
    <name evidence="1" type="ORF">FGO68_gene6248</name>
</gene>
<reference evidence="1" key="1">
    <citation type="submission" date="2019-06" db="EMBL/GenBank/DDBJ databases">
        <authorList>
            <person name="Zheng W."/>
        </authorList>
    </citation>
    <scope>NUCLEOTIDE SEQUENCE</scope>
    <source>
        <strain evidence="1">QDHG01</strain>
    </source>
</reference>
<dbReference type="Proteomes" id="UP000785679">
    <property type="component" value="Unassembled WGS sequence"/>
</dbReference>
<name>A0A8J8SVZ0_HALGN</name>